<dbReference type="Pfam" id="PF16108">
    <property type="entry name" value="DUF4826"/>
    <property type="match status" value="1"/>
</dbReference>
<dbReference type="EMBL" id="FXWH01000001">
    <property type="protein sequence ID" value="SMQ65550.1"/>
    <property type="molecule type" value="Genomic_DNA"/>
</dbReference>
<protein>
    <recommendedName>
        <fullName evidence="3">DUF4826 domain-containing protein</fullName>
    </recommendedName>
</protein>
<dbReference type="InterPro" id="IPR032251">
    <property type="entry name" value="DUF4826"/>
</dbReference>
<reference evidence="2" key="1">
    <citation type="submission" date="2017-04" db="EMBL/GenBank/DDBJ databases">
        <authorList>
            <person name="Varghese N."/>
            <person name="Submissions S."/>
        </authorList>
    </citation>
    <scope>NUCLEOTIDE SEQUENCE [LARGE SCALE GENOMIC DNA]</scope>
</reference>
<dbReference type="RefSeq" id="WP_086434389.1">
    <property type="nucleotide sequence ID" value="NZ_FXWH01000001.1"/>
</dbReference>
<keyword evidence="2" id="KW-1185">Reference proteome</keyword>
<organism evidence="1 2">
    <name type="scientific">Pseudidiomarina planktonica</name>
    <dbReference type="NCBI Taxonomy" id="1323738"/>
    <lineage>
        <taxon>Bacteria</taxon>
        <taxon>Pseudomonadati</taxon>
        <taxon>Pseudomonadota</taxon>
        <taxon>Gammaproteobacteria</taxon>
        <taxon>Alteromonadales</taxon>
        <taxon>Idiomarinaceae</taxon>
        <taxon>Pseudidiomarina</taxon>
    </lineage>
</organism>
<dbReference type="OrthoDB" id="3078260at2"/>
<dbReference type="AlphaFoldDB" id="A0A1Y6EX67"/>
<evidence type="ECO:0000313" key="1">
    <source>
        <dbReference type="EMBL" id="SMQ65550.1"/>
    </source>
</evidence>
<gene>
    <name evidence="1" type="ORF">SAMN06297229_1296</name>
</gene>
<dbReference type="Proteomes" id="UP000194450">
    <property type="component" value="Unassembled WGS sequence"/>
</dbReference>
<evidence type="ECO:0008006" key="3">
    <source>
        <dbReference type="Google" id="ProtNLM"/>
    </source>
</evidence>
<sequence>MTTEAQQQLTPEQNSEWVRERFQAGNKYLAEQGILTKRVLVKDSRYVAPLVAMWKFEANDGKHWWVVTGDLPTDHVSGKAAKDAREAMRHFALSWQMRAESIFQDKNAANDATQQAFAHRLVNRSEGLYDISNDEKLWQTDPNV</sequence>
<accession>A0A1Y6EX67</accession>
<proteinExistence type="predicted"/>
<evidence type="ECO:0000313" key="2">
    <source>
        <dbReference type="Proteomes" id="UP000194450"/>
    </source>
</evidence>
<name>A0A1Y6EX67_9GAMM</name>